<proteinExistence type="predicted"/>
<evidence type="ECO:0000313" key="1">
    <source>
        <dbReference type="EMBL" id="WTZ12742.1"/>
    </source>
</evidence>
<accession>A0AAU3I5K1</accession>
<dbReference type="EMBL" id="CP109546">
    <property type="protein sequence ID" value="WTZ12742.1"/>
    <property type="molecule type" value="Genomic_DNA"/>
</dbReference>
<dbReference type="AlphaFoldDB" id="A0AAU3I5K1"/>
<reference evidence="1" key="1">
    <citation type="submission" date="2022-10" db="EMBL/GenBank/DDBJ databases">
        <title>The complete genomes of actinobacterial strains from the NBC collection.</title>
        <authorList>
            <person name="Joergensen T.S."/>
            <person name="Alvarez Arevalo M."/>
            <person name="Sterndorff E.B."/>
            <person name="Faurdal D."/>
            <person name="Vuksanovic O."/>
            <person name="Mourched A.-S."/>
            <person name="Charusanti P."/>
            <person name="Shaw S."/>
            <person name="Blin K."/>
            <person name="Weber T."/>
        </authorList>
    </citation>
    <scope>NUCLEOTIDE SEQUENCE</scope>
    <source>
        <strain evidence="1">NBC_01393</strain>
    </source>
</reference>
<gene>
    <name evidence="1" type="ORF">OG699_35065</name>
</gene>
<sequence length="51" mass="5556">MIPLGRLLAALAAGAWSEREVLPFCAGVIVTATVLDLCVRDVYRVNRTTPR</sequence>
<organism evidence="1">
    <name type="scientific">Streptomyces sp. NBC_01393</name>
    <dbReference type="NCBI Taxonomy" id="2903851"/>
    <lineage>
        <taxon>Bacteria</taxon>
        <taxon>Bacillati</taxon>
        <taxon>Actinomycetota</taxon>
        <taxon>Actinomycetes</taxon>
        <taxon>Kitasatosporales</taxon>
        <taxon>Streptomycetaceae</taxon>
        <taxon>Streptomyces</taxon>
    </lineage>
</organism>
<protein>
    <submittedName>
        <fullName evidence="1">Uncharacterized protein</fullName>
    </submittedName>
</protein>
<name>A0AAU3I5K1_9ACTN</name>